<dbReference type="PANTHER" id="PTHR37534:SF15">
    <property type="entry name" value="ZN(II)2CYS6 TRANSCRIPTION FACTOR (EUROFUNG)"/>
    <property type="match status" value="1"/>
</dbReference>
<dbReference type="GO" id="GO:0005634">
    <property type="term" value="C:nucleus"/>
    <property type="evidence" value="ECO:0007669"/>
    <property type="project" value="UniProtKB-SubCell"/>
</dbReference>
<gene>
    <name evidence="4" type="ORF">BN1723_013189</name>
</gene>
<dbReference type="GO" id="GO:0045944">
    <property type="term" value="P:positive regulation of transcription by RNA polymerase II"/>
    <property type="evidence" value="ECO:0007669"/>
    <property type="project" value="TreeGrafter"/>
</dbReference>
<evidence type="ECO:0000256" key="1">
    <source>
        <dbReference type="ARBA" id="ARBA00004123"/>
    </source>
</evidence>
<accession>A0A0G4LQF8</accession>
<dbReference type="PANTHER" id="PTHR37534">
    <property type="entry name" value="TRANSCRIPTIONAL ACTIVATOR PROTEIN UGA3"/>
    <property type="match status" value="1"/>
</dbReference>
<dbReference type="Pfam" id="PF11951">
    <property type="entry name" value="Fungal_trans_2"/>
    <property type="match status" value="1"/>
</dbReference>
<reference evidence="5" key="1">
    <citation type="submission" date="2015-05" db="EMBL/GenBank/DDBJ databases">
        <authorList>
            <person name="Fogelqvist Johan"/>
        </authorList>
    </citation>
    <scope>NUCLEOTIDE SEQUENCE [LARGE SCALE GENOMIC DNA]</scope>
</reference>
<dbReference type="GO" id="GO:0000976">
    <property type="term" value="F:transcription cis-regulatory region binding"/>
    <property type="evidence" value="ECO:0007669"/>
    <property type="project" value="TreeGrafter"/>
</dbReference>
<comment type="subcellular location">
    <subcellularLocation>
        <location evidence="1">Nucleus</location>
    </subcellularLocation>
</comment>
<evidence type="ECO:0000313" key="5">
    <source>
        <dbReference type="Proteomes" id="UP000045706"/>
    </source>
</evidence>
<name>A0A0G4LQF8_VERLO</name>
<feature type="region of interest" description="Disordered" evidence="3">
    <location>
        <begin position="1"/>
        <end position="29"/>
    </location>
</feature>
<dbReference type="EMBL" id="CVQI01015780">
    <property type="protein sequence ID" value="CRK24179.1"/>
    <property type="molecule type" value="Genomic_DNA"/>
</dbReference>
<dbReference type="Proteomes" id="UP000045706">
    <property type="component" value="Unassembled WGS sequence"/>
</dbReference>
<evidence type="ECO:0008006" key="6">
    <source>
        <dbReference type="Google" id="ProtNLM"/>
    </source>
</evidence>
<dbReference type="InterPro" id="IPR021858">
    <property type="entry name" value="Fun_TF"/>
</dbReference>
<dbReference type="AlphaFoldDB" id="A0A0G4LQF8"/>
<dbReference type="GO" id="GO:0003700">
    <property type="term" value="F:DNA-binding transcription factor activity"/>
    <property type="evidence" value="ECO:0007669"/>
    <property type="project" value="TreeGrafter"/>
</dbReference>
<organism evidence="4 5">
    <name type="scientific">Verticillium longisporum</name>
    <name type="common">Verticillium dahliae var. longisporum</name>
    <dbReference type="NCBI Taxonomy" id="100787"/>
    <lineage>
        <taxon>Eukaryota</taxon>
        <taxon>Fungi</taxon>
        <taxon>Dikarya</taxon>
        <taxon>Ascomycota</taxon>
        <taxon>Pezizomycotina</taxon>
        <taxon>Sordariomycetes</taxon>
        <taxon>Hypocreomycetidae</taxon>
        <taxon>Glomerellales</taxon>
        <taxon>Plectosphaerellaceae</taxon>
        <taxon>Verticillium</taxon>
    </lineage>
</organism>
<evidence type="ECO:0000256" key="3">
    <source>
        <dbReference type="SAM" id="MobiDB-lite"/>
    </source>
</evidence>
<proteinExistence type="predicted"/>
<protein>
    <recommendedName>
        <fullName evidence="6">Transcription factor domain-containing protein</fullName>
    </recommendedName>
</protein>
<evidence type="ECO:0000313" key="4">
    <source>
        <dbReference type="EMBL" id="CRK24179.1"/>
    </source>
</evidence>
<evidence type="ECO:0000256" key="2">
    <source>
        <dbReference type="ARBA" id="ARBA00023242"/>
    </source>
</evidence>
<sequence>MHKAIQRAPQAFVDSVKSPSHPMAKNDPGALNLAMLHHHQASAAHSMQGQIEKVTAAEPDPRIIGNLALFLSVNIMESAYGKWHAHLQGAKALIDFWRHTDLNLPESCGFGYFNLVMADIYSTTTSPSNHLSPSTVSYHSTYLDEIDRLQIFSFDSFTPVPKEMIITAISVNIHRARATNDTLEICEGIETSASGILEYARAFSPAIWAVEAMAALAETNPSPTPNSLRDVNNLDSWTALAQSFQSATVLYLIWSIPPDERVGGTEVGTWAAARSWAYATLTTAIHDLFERRQKKGSHYKFILWSMLMAGLEAIVLSDHAELVFLCSNLRTLTVDLGVSAMHEAADLLEKTWTRFENREMELELHHHWDEIFADAPLFLM</sequence>
<keyword evidence="2" id="KW-0539">Nucleus</keyword>